<evidence type="ECO:0000313" key="7">
    <source>
        <dbReference type="RefSeq" id="XP_030976144.1"/>
    </source>
</evidence>
<evidence type="ECO:0000256" key="4">
    <source>
        <dbReference type="SAM" id="MobiDB-lite"/>
    </source>
</evidence>
<evidence type="ECO:0000256" key="2">
    <source>
        <dbReference type="ARBA" id="ARBA00022670"/>
    </source>
</evidence>
<reference evidence="7" key="1">
    <citation type="journal article" date="2019" name="Mol. Biol. Evol.">
        <title>Blast fungal genomes show frequent chromosomal changes, gene gains and losses, and effector gene turnover.</title>
        <authorList>
            <person name="Gomez Luciano L.B."/>
            <person name="Jason Tsai I."/>
            <person name="Chuma I."/>
            <person name="Tosa Y."/>
            <person name="Chen Y.H."/>
            <person name="Li J.Y."/>
            <person name="Li M.Y."/>
            <person name="Jade Lu M.Y."/>
            <person name="Nakayashiki H."/>
            <person name="Li W.H."/>
        </authorList>
    </citation>
    <scope>NUCLEOTIDE SEQUENCE</scope>
    <source>
        <strain evidence="7">NI907</strain>
    </source>
</reference>
<dbReference type="GO" id="GO:0006508">
    <property type="term" value="P:proteolysis"/>
    <property type="evidence" value="ECO:0007669"/>
    <property type="project" value="UniProtKB-KW"/>
</dbReference>
<sequence length="310" mass="33896">MSHDSSPRKRASPVDGDLASALATPLRPASPASITVGDEDDGDKINENGDQQGEVDAYTGTNFSTVGLSGPPISWKRKAEYGDPLQSDLVLIPIYENDHWYLLVMYKSDTGDRAQKDRVVCFLDPLESTSRSYERTFTYWTWYLSDLGYQGVVHRKQITVPQQLNVVDCGVFSIAFAYQIAENRQRFVNAVESGTGLDWIIDAPKWRIYIRSELEPTDDASSATLDYKSKNTRDGNDDARIEVVSACHALKALPKASKQALPLATIASSVDAAVDPYLAMGHNMTMASVLAASSPPESPSLLKGGVTIDL</sequence>
<dbReference type="AlphaFoldDB" id="A0A6P8AMM6"/>
<dbReference type="RefSeq" id="XP_030976144.1">
    <property type="nucleotide sequence ID" value="XM_031132186.1"/>
</dbReference>
<dbReference type="GeneID" id="41967091"/>
<dbReference type="KEGG" id="pgri:PgNI_12232"/>
<dbReference type="InterPro" id="IPR038765">
    <property type="entry name" value="Papain-like_cys_pep_sf"/>
</dbReference>
<reference evidence="7" key="3">
    <citation type="submission" date="2025-08" db="UniProtKB">
        <authorList>
            <consortium name="RefSeq"/>
        </authorList>
    </citation>
    <scope>IDENTIFICATION</scope>
    <source>
        <strain evidence="7">NI907</strain>
    </source>
</reference>
<dbReference type="Proteomes" id="UP000515153">
    <property type="component" value="Unplaced"/>
</dbReference>
<comment type="similarity">
    <text evidence="1">Belongs to the peptidase C48 family.</text>
</comment>
<evidence type="ECO:0000256" key="3">
    <source>
        <dbReference type="ARBA" id="ARBA00022801"/>
    </source>
</evidence>
<keyword evidence="3" id="KW-0378">Hydrolase</keyword>
<evidence type="ECO:0000259" key="5">
    <source>
        <dbReference type="PROSITE" id="PS50600"/>
    </source>
</evidence>
<dbReference type="PROSITE" id="PS50600">
    <property type="entry name" value="ULP_PROTEASE"/>
    <property type="match status" value="1"/>
</dbReference>
<dbReference type="InterPro" id="IPR003653">
    <property type="entry name" value="Peptidase_C48_C"/>
</dbReference>
<dbReference type="SUPFAM" id="SSF54001">
    <property type="entry name" value="Cysteine proteinases"/>
    <property type="match status" value="1"/>
</dbReference>
<keyword evidence="6" id="KW-1185">Reference proteome</keyword>
<reference evidence="7" key="2">
    <citation type="submission" date="2019-10" db="EMBL/GenBank/DDBJ databases">
        <authorList>
            <consortium name="NCBI Genome Project"/>
        </authorList>
    </citation>
    <scope>NUCLEOTIDE SEQUENCE</scope>
    <source>
        <strain evidence="7">NI907</strain>
    </source>
</reference>
<dbReference type="GO" id="GO:0019783">
    <property type="term" value="F:ubiquitin-like protein peptidase activity"/>
    <property type="evidence" value="ECO:0007669"/>
    <property type="project" value="UniProtKB-ARBA"/>
</dbReference>
<keyword evidence="2" id="KW-0645">Protease</keyword>
<proteinExistence type="inferred from homology"/>
<gene>
    <name evidence="7" type="ORF">PgNI_12232</name>
</gene>
<evidence type="ECO:0000256" key="1">
    <source>
        <dbReference type="ARBA" id="ARBA00005234"/>
    </source>
</evidence>
<name>A0A6P8AMM6_PYRGI</name>
<accession>A0A6P8AMM6</accession>
<organism evidence="6 7">
    <name type="scientific">Pyricularia grisea</name>
    <name type="common">Crabgrass-specific blast fungus</name>
    <name type="synonym">Magnaporthe grisea</name>
    <dbReference type="NCBI Taxonomy" id="148305"/>
    <lineage>
        <taxon>Eukaryota</taxon>
        <taxon>Fungi</taxon>
        <taxon>Dikarya</taxon>
        <taxon>Ascomycota</taxon>
        <taxon>Pezizomycotina</taxon>
        <taxon>Sordariomycetes</taxon>
        <taxon>Sordariomycetidae</taxon>
        <taxon>Magnaporthales</taxon>
        <taxon>Pyriculariaceae</taxon>
        <taxon>Pyricularia</taxon>
    </lineage>
</organism>
<evidence type="ECO:0000313" key="6">
    <source>
        <dbReference type="Proteomes" id="UP000515153"/>
    </source>
</evidence>
<feature type="region of interest" description="Disordered" evidence="4">
    <location>
        <begin position="1"/>
        <end position="52"/>
    </location>
</feature>
<protein>
    <recommendedName>
        <fullName evidence="5">Ubiquitin-like protease family profile domain-containing protein</fullName>
    </recommendedName>
</protein>
<dbReference type="Gene3D" id="3.40.395.10">
    <property type="entry name" value="Adenoviral Proteinase, Chain A"/>
    <property type="match status" value="1"/>
</dbReference>
<dbReference type="GO" id="GO:0008234">
    <property type="term" value="F:cysteine-type peptidase activity"/>
    <property type="evidence" value="ECO:0007669"/>
    <property type="project" value="InterPro"/>
</dbReference>
<dbReference type="Pfam" id="PF02902">
    <property type="entry name" value="Peptidase_C48"/>
    <property type="match status" value="1"/>
</dbReference>
<feature type="domain" description="Ubiquitin-like protease family profile" evidence="5">
    <location>
        <begin position="1"/>
        <end position="180"/>
    </location>
</feature>